<keyword evidence="1" id="KW-0472">Membrane</keyword>
<comment type="caution">
    <text evidence="2">The sequence shown here is derived from an EMBL/GenBank/DDBJ whole genome shotgun (WGS) entry which is preliminary data.</text>
</comment>
<evidence type="ECO:0000313" key="3">
    <source>
        <dbReference type="Proteomes" id="UP001165135"/>
    </source>
</evidence>
<proteinExistence type="predicted"/>
<evidence type="ECO:0000313" key="2">
    <source>
        <dbReference type="EMBL" id="GLY79389.1"/>
    </source>
</evidence>
<feature type="transmembrane region" description="Helical" evidence="1">
    <location>
        <begin position="35"/>
        <end position="60"/>
    </location>
</feature>
<evidence type="ECO:0000256" key="1">
    <source>
        <dbReference type="SAM" id="Phobius"/>
    </source>
</evidence>
<accession>A0A9W6VTR0</accession>
<gene>
    <name evidence="2" type="ORF">Airi01_076560</name>
</gene>
<sequence length="76" mass="7844">MTPQARTASLNRLPASPVYGPGPVLLAWRPGPLGFGPAPCVVVGLIASIGPRFAVLSLCFTRHANRGVLRPGEAIG</sequence>
<keyword evidence="1" id="KW-0812">Transmembrane</keyword>
<dbReference type="Proteomes" id="UP001165135">
    <property type="component" value="Unassembled WGS sequence"/>
</dbReference>
<organism evidence="2 3">
    <name type="scientific">Actinoallomurus iriomotensis</name>
    <dbReference type="NCBI Taxonomy" id="478107"/>
    <lineage>
        <taxon>Bacteria</taxon>
        <taxon>Bacillati</taxon>
        <taxon>Actinomycetota</taxon>
        <taxon>Actinomycetes</taxon>
        <taxon>Streptosporangiales</taxon>
        <taxon>Thermomonosporaceae</taxon>
        <taxon>Actinoallomurus</taxon>
    </lineage>
</organism>
<protein>
    <submittedName>
        <fullName evidence="2">Uncharacterized protein</fullName>
    </submittedName>
</protein>
<name>A0A9W6VTR0_9ACTN</name>
<dbReference type="AlphaFoldDB" id="A0A9W6VTR0"/>
<keyword evidence="1" id="KW-1133">Transmembrane helix</keyword>
<dbReference type="EMBL" id="BSTJ01000011">
    <property type="protein sequence ID" value="GLY79389.1"/>
    <property type="molecule type" value="Genomic_DNA"/>
</dbReference>
<reference evidence="2" key="1">
    <citation type="submission" date="2023-03" db="EMBL/GenBank/DDBJ databases">
        <title>Actinoallomurus iriomotensis NBRC 103681.</title>
        <authorList>
            <person name="Ichikawa N."/>
            <person name="Sato H."/>
            <person name="Tonouchi N."/>
        </authorList>
    </citation>
    <scope>NUCLEOTIDE SEQUENCE</scope>
    <source>
        <strain evidence="2">NBRC 103681</strain>
    </source>
</reference>